<keyword evidence="1" id="KW-0472">Membrane</keyword>
<keyword evidence="1" id="KW-1133">Transmembrane helix</keyword>
<name>A0ABY6HW71_9ARCH</name>
<keyword evidence="4" id="KW-1185">Reference proteome</keyword>
<evidence type="ECO:0000313" key="4">
    <source>
        <dbReference type="Proteomes" id="UP001208689"/>
    </source>
</evidence>
<feature type="transmembrane region" description="Helical" evidence="1">
    <location>
        <begin position="20"/>
        <end position="40"/>
    </location>
</feature>
<evidence type="ECO:0000256" key="1">
    <source>
        <dbReference type="SAM" id="Phobius"/>
    </source>
</evidence>
<evidence type="ECO:0000259" key="2">
    <source>
        <dbReference type="Pfam" id="PF12146"/>
    </source>
</evidence>
<protein>
    <recommendedName>
        <fullName evidence="2">Serine aminopeptidase S33 domain-containing protein</fullName>
    </recommendedName>
</protein>
<dbReference type="SUPFAM" id="SSF53474">
    <property type="entry name" value="alpha/beta-Hydrolases"/>
    <property type="match status" value="1"/>
</dbReference>
<feature type="domain" description="Serine aminopeptidase S33" evidence="2">
    <location>
        <begin position="119"/>
        <end position="229"/>
    </location>
</feature>
<dbReference type="Pfam" id="PF12146">
    <property type="entry name" value="Hydrolase_4"/>
    <property type="match status" value="1"/>
</dbReference>
<reference evidence="3" key="1">
    <citation type="submission" date="2022-09" db="EMBL/GenBank/DDBJ databases">
        <title>Actin cytoskeleton and complex cell architecture in an #Asgard archaeon.</title>
        <authorList>
            <person name="Ponce Toledo R.I."/>
            <person name="Schleper C."/>
            <person name="Rodrigues Oliveira T."/>
            <person name="Wollweber F."/>
            <person name="Xu J."/>
            <person name="Rittmann S."/>
            <person name="Klingl A."/>
            <person name="Pilhofer M."/>
        </authorList>
    </citation>
    <scope>NUCLEOTIDE SEQUENCE</scope>
    <source>
        <strain evidence="3">B-35</strain>
    </source>
</reference>
<feature type="transmembrane region" description="Helical" evidence="1">
    <location>
        <begin position="47"/>
        <end position="68"/>
    </location>
</feature>
<dbReference type="EMBL" id="CP104013">
    <property type="protein sequence ID" value="UYP47631.1"/>
    <property type="molecule type" value="Genomic_DNA"/>
</dbReference>
<dbReference type="InterPro" id="IPR029058">
    <property type="entry name" value="AB_hydrolase_fold"/>
</dbReference>
<dbReference type="InterPro" id="IPR050261">
    <property type="entry name" value="FrsA_esterase"/>
</dbReference>
<proteinExistence type="predicted"/>
<dbReference type="Gene3D" id="3.40.50.1820">
    <property type="entry name" value="alpha/beta hydrolase"/>
    <property type="match status" value="1"/>
</dbReference>
<dbReference type="PANTHER" id="PTHR22946">
    <property type="entry name" value="DIENELACTONE HYDROLASE DOMAIN-CONTAINING PROTEIN-RELATED"/>
    <property type="match status" value="1"/>
</dbReference>
<gene>
    <name evidence="3" type="ORF">NEF87_003916</name>
</gene>
<accession>A0ABY6HW71</accession>
<keyword evidence="1" id="KW-0812">Transmembrane</keyword>
<sequence length="347" mass="39977">MTIENSLHDYFPKKIWKTLILRIKLVWILLDLALLCLLIFQSKIQGFLLASIWTLFIGLNLTSFFLLFHLSMGTLATNWDDMDYSDLIKRDFHFVNKDGVKNYAYIYHSKAIDLQKDLSPKKTIIGLHGWGSHHREMDRYCLPIVLKENYVYFTYDARGQGQTPGNKSDFEQVEDAEDFIELVLKQPFVDKKNIVVVGMSLGAAKTAVVAYPHPDIKAVVMLSGPFDLVLTKKIMTVQEKIIFKLFGYSFAVPEEDLMKYSGTNYFKPEGIILRGDTEPTPNHKRVLLLANRNDPTVRVINTERAIEALNLPPENYHIYAHGRHCFEGNEYFVSLEIADFIRKVMTN</sequence>
<evidence type="ECO:0000313" key="3">
    <source>
        <dbReference type="EMBL" id="UYP47631.1"/>
    </source>
</evidence>
<organism evidence="3 4">
    <name type="scientific">Candidatus Lokiarchaeum ossiferum</name>
    <dbReference type="NCBI Taxonomy" id="2951803"/>
    <lineage>
        <taxon>Archaea</taxon>
        <taxon>Promethearchaeati</taxon>
        <taxon>Promethearchaeota</taxon>
        <taxon>Promethearchaeia</taxon>
        <taxon>Promethearchaeales</taxon>
        <taxon>Promethearchaeaceae</taxon>
        <taxon>Candidatus Lokiarchaeum</taxon>
    </lineage>
</organism>
<dbReference type="InterPro" id="IPR022742">
    <property type="entry name" value="Hydrolase_4"/>
</dbReference>
<dbReference type="Proteomes" id="UP001208689">
    <property type="component" value="Chromosome"/>
</dbReference>